<organism evidence="2">
    <name type="scientific">Tanacetum cinerariifolium</name>
    <name type="common">Dalmatian daisy</name>
    <name type="synonym">Chrysanthemum cinerariifolium</name>
    <dbReference type="NCBI Taxonomy" id="118510"/>
    <lineage>
        <taxon>Eukaryota</taxon>
        <taxon>Viridiplantae</taxon>
        <taxon>Streptophyta</taxon>
        <taxon>Embryophyta</taxon>
        <taxon>Tracheophyta</taxon>
        <taxon>Spermatophyta</taxon>
        <taxon>Magnoliopsida</taxon>
        <taxon>eudicotyledons</taxon>
        <taxon>Gunneridae</taxon>
        <taxon>Pentapetalae</taxon>
        <taxon>asterids</taxon>
        <taxon>campanulids</taxon>
        <taxon>Asterales</taxon>
        <taxon>Asteraceae</taxon>
        <taxon>Asteroideae</taxon>
        <taxon>Anthemideae</taxon>
        <taxon>Anthemidinae</taxon>
        <taxon>Tanacetum</taxon>
    </lineage>
</organism>
<dbReference type="SUPFAM" id="SSF53448">
    <property type="entry name" value="Nucleotide-diphospho-sugar transferases"/>
    <property type="match status" value="1"/>
</dbReference>
<sequence>MNSPLVSVITAFLNEEQFLPEAIESVLAQDYPQWELVLVDDGSTDRSTALAQQYAADYPG</sequence>
<evidence type="ECO:0000259" key="1">
    <source>
        <dbReference type="Pfam" id="PF00535"/>
    </source>
</evidence>
<dbReference type="InterPro" id="IPR029044">
    <property type="entry name" value="Nucleotide-diphossugar_trans"/>
</dbReference>
<dbReference type="PANTHER" id="PTHR22916:SF3">
    <property type="entry name" value="UDP-GLCNAC:BETAGAL BETA-1,3-N-ACETYLGLUCOSAMINYLTRANSFERASE-LIKE PROTEIN 1"/>
    <property type="match status" value="1"/>
</dbReference>
<reference evidence="2" key="1">
    <citation type="journal article" date="2019" name="Sci. Rep.">
        <title>Draft genome of Tanacetum cinerariifolium, the natural source of mosquito coil.</title>
        <authorList>
            <person name="Yamashiro T."/>
            <person name="Shiraishi A."/>
            <person name="Satake H."/>
            <person name="Nakayama K."/>
        </authorList>
    </citation>
    <scope>NUCLEOTIDE SEQUENCE</scope>
</reference>
<protein>
    <recommendedName>
        <fullName evidence="1">Glycosyltransferase 2-like domain-containing protein</fullName>
    </recommendedName>
</protein>
<dbReference type="CDD" id="cd00761">
    <property type="entry name" value="Glyco_tranf_GTA_type"/>
    <property type="match status" value="1"/>
</dbReference>
<dbReference type="PANTHER" id="PTHR22916">
    <property type="entry name" value="GLYCOSYLTRANSFERASE"/>
    <property type="match status" value="1"/>
</dbReference>
<gene>
    <name evidence="2" type="ORF">Tci_927608</name>
</gene>
<dbReference type="AlphaFoldDB" id="A0A699X7W8"/>
<feature type="domain" description="Glycosyltransferase 2-like" evidence="1">
    <location>
        <begin position="7"/>
        <end position="59"/>
    </location>
</feature>
<comment type="caution">
    <text evidence="2">The sequence shown here is derived from an EMBL/GenBank/DDBJ whole genome shotgun (WGS) entry which is preliminary data.</text>
</comment>
<dbReference type="GO" id="GO:0016758">
    <property type="term" value="F:hexosyltransferase activity"/>
    <property type="evidence" value="ECO:0007669"/>
    <property type="project" value="UniProtKB-ARBA"/>
</dbReference>
<evidence type="ECO:0000313" key="2">
    <source>
        <dbReference type="EMBL" id="GFD55639.1"/>
    </source>
</evidence>
<dbReference type="Gene3D" id="3.90.550.10">
    <property type="entry name" value="Spore Coat Polysaccharide Biosynthesis Protein SpsA, Chain A"/>
    <property type="match status" value="1"/>
</dbReference>
<feature type="non-terminal residue" evidence="2">
    <location>
        <position position="60"/>
    </location>
</feature>
<dbReference type="InterPro" id="IPR001173">
    <property type="entry name" value="Glyco_trans_2-like"/>
</dbReference>
<proteinExistence type="predicted"/>
<dbReference type="EMBL" id="BKCJ011819987">
    <property type="protein sequence ID" value="GFD55639.1"/>
    <property type="molecule type" value="Genomic_DNA"/>
</dbReference>
<name>A0A699X7W8_TANCI</name>
<accession>A0A699X7W8</accession>
<dbReference type="Pfam" id="PF00535">
    <property type="entry name" value="Glycos_transf_2"/>
    <property type="match status" value="1"/>
</dbReference>